<name>A0A2G9GQU7_9LAMI</name>
<accession>A0A2G9GQU7</accession>
<evidence type="ECO:0000313" key="2">
    <source>
        <dbReference type="EMBL" id="PIN07674.1"/>
    </source>
</evidence>
<comment type="caution">
    <text evidence="2">The sequence shown here is derived from an EMBL/GenBank/DDBJ whole genome shotgun (WGS) entry which is preliminary data.</text>
</comment>
<feature type="region of interest" description="Disordered" evidence="1">
    <location>
        <begin position="1"/>
        <end position="23"/>
    </location>
</feature>
<dbReference type="Proteomes" id="UP000231279">
    <property type="component" value="Unassembled WGS sequence"/>
</dbReference>
<evidence type="ECO:0000313" key="3">
    <source>
        <dbReference type="Proteomes" id="UP000231279"/>
    </source>
</evidence>
<organism evidence="2 3">
    <name type="scientific">Handroanthus impetiginosus</name>
    <dbReference type="NCBI Taxonomy" id="429701"/>
    <lineage>
        <taxon>Eukaryota</taxon>
        <taxon>Viridiplantae</taxon>
        <taxon>Streptophyta</taxon>
        <taxon>Embryophyta</taxon>
        <taxon>Tracheophyta</taxon>
        <taxon>Spermatophyta</taxon>
        <taxon>Magnoliopsida</taxon>
        <taxon>eudicotyledons</taxon>
        <taxon>Gunneridae</taxon>
        <taxon>Pentapetalae</taxon>
        <taxon>asterids</taxon>
        <taxon>lamiids</taxon>
        <taxon>Lamiales</taxon>
        <taxon>Bignoniaceae</taxon>
        <taxon>Crescentiina</taxon>
        <taxon>Tabebuia alliance</taxon>
        <taxon>Handroanthus</taxon>
    </lineage>
</organism>
<reference evidence="3" key="1">
    <citation type="journal article" date="2018" name="Gigascience">
        <title>Genome assembly of the Pink Ipe (Handroanthus impetiginosus, Bignoniaceae), a highly valued, ecologically keystone Neotropical timber forest tree.</title>
        <authorList>
            <person name="Silva-Junior O.B."/>
            <person name="Grattapaglia D."/>
            <person name="Novaes E."/>
            <person name="Collevatti R.G."/>
        </authorList>
    </citation>
    <scope>NUCLEOTIDE SEQUENCE [LARGE SCALE GENOMIC DNA]</scope>
    <source>
        <strain evidence="3">cv. UFG-1</strain>
    </source>
</reference>
<dbReference type="AlphaFoldDB" id="A0A2G9GQU7"/>
<evidence type="ECO:0000256" key="1">
    <source>
        <dbReference type="SAM" id="MobiDB-lite"/>
    </source>
</evidence>
<protein>
    <submittedName>
        <fullName evidence="2">Uncharacterized protein</fullName>
    </submittedName>
</protein>
<sequence>MSSPNASSGDITGVEMGSEKRFSPDLSVSTICVPYNTLAIASPTSIAPVPCALSFPKISTQLLYSGIGLPLNFDAARCAHRNARFQTPIVKGKNLVENPKVGNVGAI</sequence>
<feature type="compositionally biased region" description="Polar residues" evidence="1">
    <location>
        <begin position="1"/>
        <end position="10"/>
    </location>
</feature>
<dbReference type="EMBL" id="NKXS01004032">
    <property type="protein sequence ID" value="PIN07674.1"/>
    <property type="molecule type" value="Genomic_DNA"/>
</dbReference>
<gene>
    <name evidence="2" type="ORF">CDL12_19757</name>
</gene>
<proteinExistence type="predicted"/>
<keyword evidence="3" id="KW-1185">Reference proteome</keyword>